<protein>
    <submittedName>
        <fullName evidence="1">Uncharacterized protein</fullName>
    </submittedName>
</protein>
<evidence type="ECO:0000313" key="1">
    <source>
        <dbReference type="EMBL" id="KAD5508179.1"/>
    </source>
</evidence>
<reference evidence="1 2" key="1">
    <citation type="submission" date="2019-05" db="EMBL/GenBank/DDBJ databases">
        <title>Mikania micrantha, genome provides insights into the molecular mechanism of rapid growth.</title>
        <authorList>
            <person name="Liu B."/>
        </authorList>
    </citation>
    <scope>NUCLEOTIDE SEQUENCE [LARGE SCALE GENOMIC DNA]</scope>
    <source>
        <strain evidence="1">NLD-2019</strain>
        <tissue evidence="1">Leaf</tissue>
    </source>
</reference>
<evidence type="ECO:0000313" key="2">
    <source>
        <dbReference type="Proteomes" id="UP000326396"/>
    </source>
</evidence>
<dbReference type="AlphaFoldDB" id="A0A5N6NX98"/>
<name>A0A5N6NX98_9ASTR</name>
<comment type="caution">
    <text evidence="1">The sequence shown here is derived from an EMBL/GenBank/DDBJ whole genome shotgun (WGS) entry which is preliminary data.</text>
</comment>
<proteinExistence type="predicted"/>
<accession>A0A5N6NX98</accession>
<dbReference type="EMBL" id="SZYD01000008">
    <property type="protein sequence ID" value="KAD5508179.1"/>
    <property type="molecule type" value="Genomic_DNA"/>
</dbReference>
<sequence>MYDLSGEFAAVLADQQYLRRQVADLQEELAYMDRPRMLEALAEANDAQAGANKAMMQALAAQFIEEPELD</sequence>
<gene>
    <name evidence="1" type="ORF">E3N88_15882</name>
</gene>
<organism evidence="1 2">
    <name type="scientific">Mikania micrantha</name>
    <name type="common">bitter vine</name>
    <dbReference type="NCBI Taxonomy" id="192012"/>
    <lineage>
        <taxon>Eukaryota</taxon>
        <taxon>Viridiplantae</taxon>
        <taxon>Streptophyta</taxon>
        <taxon>Embryophyta</taxon>
        <taxon>Tracheophyta</taxon>
        <taxon>Spermatophyta</taxon>
        <taxon>Magnoliopsida</taxon>
        <taxon>eudicotyledons</taxon>
        <taxon>Gunneridae</taxon>
        <taxon>Pentapetalae</taxon>
        <taxon>asterids</taxon>
        <taxon>campanulids</taxon>
        <taxon>Asterales</taxon>
        <taxon>Asteraceae</taxon>
        <taxon>Asteroideae</taxon>
        <taxon>Heliantheae alliance</taxon>
        <taxon>Eupatorieae</taxon>
        <taxon>Mikania</taxon>
    </lineage>
</organism>
<dbReference type="Proteomes" id="UP000326396">
    <property type="component" value="Linkage Group LG16"/>
</dbReference>
<keyword evidence="2" id="KW-1185">Reference proteome</keyword>